<dbReference type="OrthoDB" id="25645at10239"/>
<reference evidence="1 2" key="1">
    <citation type="submission" date="2017-08" db="EMBL/GenBank/DDBJ databases">
        <title>Characterization and complete genome sequence of novel bacteriophage infecting the causal agent of bacterial fruit blotch, Acidovorax citrulli.</title>
        <authorList>
            <person name="Midani A.R."/>
            <person name="Park S.-H."/>
            <person name="Choi T.-J."/>
        </authorList>
    </citation>
    <scope>NUCLEOTIDE SEQUENCE [LARGE SCALE GENOMIC DNA]</scope>
</reference>
<dbReference type="KEGG" id="vg:40085834"/>
<name>A0A218M311_9CAUD</name>
<sequence>MTKSSNIQQRGHCQCCGRQQAVIAGTGFMAKHGYTVENGWFHGVCSGHHYVPVEVSRVQLDKLCEMVLTESASLDLRVKDLQEGVEVPKAVVKQVYNPKTSKFEDVSTPWADATPWAKRDFLETMIYRLKSRASAGRSWVAQMERIADTYHGQPLMDVVKTEGPEKIVVGEQRKAPSGMVVTVTDIRGARVYWQGKRPGEERVMKGWTGSTAFRKFEKV</sequence>
<dbReference type="RefSeq" id="YP_009609749.1">
    <property type="nucleotide sequence ID" value="NC_041997.1"/>
</dbReference>
<dbReference type="EMBL" id="KY979132">
    <property type="protein sequence ID" value="ASD50430.1"/>
    <property type="molecule type" value="Genomic_DNA"/>
</dbReference>
<proteinExistence type="predicted"/>
<organism evidence="1 2">
    <name type="scientific">Acidovorax phage ACP17</name>
    <dbReference type="NCBI Taxonomy" id="2010329"/>
    <lineage>
        <taxon>Viruses</taxon>
        <taxon>Duplodnaviria</taxon>
        <taxon>Heunggongvirae</taxon>
        <taxon>Uroviricota</taxon>
        <taxon>Caudoviricetes</taxon>
        <taxon>Busanvirus</taxon>
        <taxon>Busanvirus ACP17</taxon>
    </lineage>
</organism>
<accession>A0A218M311</accession>
<keyword evidence="2" id="KW-1185">Reference proteome</keyword>
<protein>
    <submittedName>
        <fullName evidence="1">Uncharacterized protein</fullName>
    </submittedName>
</protein>
<dbReference type="GeneID" id="40085834"/>
<evidence type="ECO:0000313" key="1">
    <source>
        <dbReference type="EMBL" id="ASD50430.1"/>
    </source>
</evidence>
<dbReference type="Proteomes" id="UP000224101">
    <property type="component" value="Segment"/>
</dbReference>
<evidence type="ECO:0000313" key="2">
    <source>
        <dbReference type="Proteomes" id="UP000224101"/>
    </source>
</evidence>